<comment type="caution">
    <text evidence="5">The sequence shown here is derived from an EMBL/GenBank/DDBJ whole genome shotgun (WGS) entry which is preliminary data.</text>
</comment>
<dbReference type="Pfam" id="PF12840">
    <property type="entry name" value="HTH_20"/>
    <property type="match status" value="1"/>
</dbReference>
<dbReference type="InterPro" id="IPR036388">
    <property type="entry name" value="WH-like_DNA-bd_sf"/>
</dbReference>
<name>A0A365HDA9_9ACTN</name>
<dbReference type="EMBL" id="QLYX01000001">
    <property type="protein sequence ID" value="RAY16998.1"/>
    <property type="molecule type" value="Genomic_DNA"/>
</dbReference>
<evidence type="ECO:0000256" key="1">
    <source>
        <dbReference type="ARBA" id="ARBA00023015"/>
    </source>
</evidence>
<dbReference type="CDD" id="cd00090">
    <property type="entry name" value="HTH_ARSR"/>
    <property type="match status" value="1"/>
</dbReference>
<dbReference type="RefSeq" id="WP_111863051.1">
    <property type="nucleotide sequence ID" value="NZ_QLYX01000001.1"/>
</dbReference>
<dbReference type="SMART" id="SM00418">
    <property type="entry name" value="HTH_ARSR"/>
    <property type="match status" value="1"/>
</dbReference>
<keyword evidence="2" id="KW-0238">DNA-binding</keyword>
<dbReference type="InterPro" id="IPR011991">
    <property type="entry name" value="ArsR-like_HTH"/>
</dbReference>
<dbReference type="PANTHER" id="PTHR33154:SF12">
    <property type="entry name" value="TRANSCRIPTIONAL REGULATORY PROTEIN"/>
    <property type="match status" value="1"/>
</dbReference>
<dbReference type="AlphaFoldDB" id="A0A365HDA9"/>
<keyword evidence="3" id="KW-0804">Transcription</keyword>
<evidence type="ECO:0000313" key="6">
    <source>
        <dbReference type="Proteomes" id="UP000251891"/>
    </source>
</evidence>
<dbReference type="OrthoDB" id="4471357at2"/>
<evidence type="ECO:0000256" key="2">
    <source>
        <dbReference type="ARBA" id="ARBA00023125"/>
    </source>
</evidence>
<dbReference type="Gene3D" id="1.10.10.10">
    <property type="entry name" value="Winged helix-like DNA-binding domain superfamily/Winged helix DNA-binding domain"/>
    <property type="match status" value="1"/>
</dbReference>
<dbReference type="InterPro" id="IPR036390">
    <property type="entry name" value="WH_DNA-bd_sf"/>
</dbReference>
<dbReference type="PRINTS" id="PR00778">
    <property type="entry name" value="HTHARSR"/>
</dbReference>
<dbReference type="NCBIfam" id="NF033788">
    <property type="entry name" value="HTH_metalloreg"/>
    <property type="match status" value="1"/>
</dbReference>
<dbReference type="GO" id="GO:0003677">
    <property type="term" value="F:DNA binding"/>
    <property type="evidence" value="ECO:0007669"/>
    <property type="project" value="UniProtKB-KW"/>
</dbReference>
<keyword evidence="1" id="KW-0805">Transcription regulation</keyword>
<dbReference type="SUPFAM" id="SSF46785">
    <property type="entry name" value="Winged helix' DNA-binding domain"/>
    <property type="match status" value="1"/>
</dbReference>
<dbReference type="InterPro" id="IPR051081">
    <property type="entry name" value="HTH_MetalResp_TranReg"/>
</dbReference>
<dbReference type="InterPro" id="IPR001845">
    <property type="entry name" value="HTH_ArsR_DNA-bd_dom"/>
</dbReference>
<evidence type="ECO:0000256" key="3">
    <source>
        <dbReference type="ARBA" id="ARBA00023163"/>
    </source>
</evidence>
<reference evidence="5 6" key="1">
    <citation type="submission" date="2018-06" db="EMBL/GenBank/DDBJ databases">
        <title>Actinomadura craniellae sp. nov. isolated from marine sponge Craniella sp.</title>
        <authorList>
            <person name="Li L."/>
            <person name="Xu Q.H."/>
            <person name="Lin H.W."/>
            <person name="Lu Y.H."/>
        </authorList>
    </citation>
    <scope>NUCLEOTIDE SEQUENCE [LARGE SCALE GENOMIC DNA]</scope>
    <source>
        <strain evidence="5 6">LHW63021</strain>
    </source>
</reference>
<protein>
    <recommendedName>
        <fullName evidence="4">HTH arsR-type domain-containing protein</fullName>
    </recommendedName>
</protein>
<dbReference type="Proteomes" id="UP000251891">
    <property type="component" value="Unassembled WGS sequence"/>
</dbReference>
<keyword evidence="6" id="KW-1185">Reference proteome</keyword>
<evidence type="ECO:0000313" key="5">
    <source>
        <dbReference type="EMBL" id="RAY16998.1"/>
    </source>
</evidence>
<dbReference type="GO" id="GO:0003700">
    <property type="term" value="F:DNA-binding transcription factor activity"/>
    <property type="evidence" value="ECO:0007669"/>
    <property type="project" value="InterPro"/>
</dbReference>
<accession>A0A365HDA9</accession>
<evidence type="ECO:0000259" key="4">
    <source>
        <dbReference type="PROSITE" id="PS50987"/>
    </source>
</evidence>
<gene>
    <name evidence="5" type="ORF">DPM19_02200</name>
</gene>
<dbReference type="PROSITE" id="PS50987">
    <property type="entry name" value="HTH_ARSR_2"/>
    <property type="match status" value="1"/>
</dbReference>
<dbReference type="PANTHER" id="PTHR33154">
    <property type="entry name" value="TRANSCRIPTIONAL REGULATOR, ARSR FAMILY"/>
    <property type="match status" value="1"/>
</dbReference>
<organism evidence="5 6">
    <name type="scientific">Actinomadura craniellae</name>
    <dbReference type="NCBI Taxonomy" id="2231787"/>
    <lineage>
        <taxon>Bacteria</taxon>
        <taxon>Bacillati</taxon>
        <taxon>Actinomycetota</taxon>
        <taxon>Actinomycetes</taxon>
        <taxon>Streptosporangiales</taxon>
        <taxon>Thermomonosporaceae</taxon>
        <taxon>Actinomadura</taxon>
    </lineage>
</organism>
<proteinExistence type="predicted"/>
<sequence length="129" mass="14242">MSQEPVAATEVFKALADPIRWNIVQQVAQQEEFACSILEDTLPVSKPTISYHTKILTQAGLIEVHKRGRNYFYSLRRDVLREVINELWALAPGPRLVGESTADRGAKRPAQAPVAAAASGDTDVTLLTW</sequence>
<feature type="domain" description="HTH arsR-type" evidence="4">
    <location>
        <begin position="1"/>
        <end position="95"/>
    </location>
</feature>